<dbReference type="Proteomes" id="UP001077662">
    <property type="component" value="Unassembled WGS sequence"/>
</dbReference>
<dbReference type="AlphaFoldDB" id="A0AAP3DBY8"/>
<gene>
    <name evidence="1" type="ORF">O0554_01335</name>
</gene>
<proteinExistence type="predicted"/>
<reference evidence="1" key="1">
    <citation type="submission" date="2022-09" db="EMBL/GenBank/DDBJ databases">
        <title>Genome analysis and characterization of larvicidal activity of Brevibacillus strains.</title>
        <authorList>
            <person name="Patrusheva E.V."/>
            <person name="Izotova A.O."/>
            <person name="Toshchakov S.V."/>
            <person name="Sineoky S.P."/>
        </authorList>
    </citation>
    <scope>NUCLEOTIDE SEQUENCE</scope>
    <source>
        <strain evidence="1">VKPM_B-13247</strain>
    </source>
</reference>
<comment type="caution">
    <text evidence="1">The sequence shown here is derived from an EMBL/GenBank/DDBJ whole genome shotgun (WGS) entry which is preliminary data.</text>
</comment>
<organism evidence="1 2">
    <name type="scientific">Brevibacillus laterosporus</name>
    <name type="common">Bacillus laterosporus</name>
    <dbReference type="NCBI Taxonomy" id="1465"/>
    <lineage>
        <taxon>Bacteria</taxon>
        <taxon>Bacillati</taxon>
        <taxon>Bacillota</taxon>
        <taxon>Bacilli</taxon>
        <taxon>Bacillales</taxon>
        <taxon>Paenibacillaceae</taxon>
        <taxon>Brevibacillus</taxon>
    </lineage>
</organism>
<evidence type="ECO:0000313" key="1">
    <source>
        <dbReference type="EMBL" id="MCZ0805564.1"/>
    </source>
</evidence>
<dbReference type="RefSeq" id="WP_181023533.1">
    <property type="nucleotide sequence ID" value="NZ_JANSGW010000002.1"/>
</dbReference>
<accession>A0AAP3DBY8</accession>
<dbReference type="EMBL" id="JAPTNE010000002">
    <property type="protein sequence ID" value="MCZ0805564.1"/>
    <property type="molecule type" value="Genomic_DNA"/>
</dbReference>
<evidence type="ECO:0000313" key="2">
    <source>
        <dbReference type="Proteomes" id="UP001077662"/>
    </source>
</evidence>
<name>A0AAP3DBY8_BRELA</name>
<protein>
    <submittedName>
        <fullName evidence="1">Uncharacterized protein</fullName>
    </submittedName>
</protein>
<sequence length="57" mass="6476">MQIMNELILENGHRHYELTLANGKLTGETWVIDNPQAPISPANSFFKSIVQQYKSSD</sequence>